<name>A0A8T2T220_CERRI</name>
<reference evidence="1" key="1">
    <citation type="submission" date="2021-08" db="EMBL/GenBank/DDBJ databases">
        <title>WGS assembly of Ceratopteris richardii.</title>
        <authorList>
            <person name="Marchant D.B."/>
            <person name="Chen G."/>
            <person name="Jenkins J."/>
            <person name="Shu S."/>
            <person name="Leebens-Mack J."/>
            <person name="Grimwood J."/>
            <person name="Schmutz J."/>
            <person name="Soltis P."/>
            <person name="Soltis D."/>
            <person name="Chen Z.-H."/>
        </authorList>
    </citation>
    <scope>NUCLEOTIDE SEQUENCE</scope>
    <source>
        <strain evidence="1">Whitten #5841</strain>
        <tissue evidence="1">Leaf</tissue>
    </source>
</reference>
<dbReference type="AlphaFoldDB" id="A0A8T2T220"/>
<evidence type="ECO:0008006" key="3">
    <source>
        <dbReference type="Google" id="ProtNLM"/>
    </source>
</evidence>
<comment type="caution">
    <text evidence="1">The sequence shown here is derived from an EMBL/GenBank/DDBJ whole genome shotgun (WGS) entry which is preliminary data.</text>
</comment>
<keyword evidence="2" id="KW-1185">Reference proteome</keyword>
<dbReference type="EMBL" id="CM035420">
    <property type="protein sequence ID" value="KAH7404164.1"/>
    <property type="molecule type" value="Genomic_DNA"/>
</dbReference>
<evidence type="ECO:0000313" key="1">
    <source>
        <dbReference type="EMBL" id="KAH7404164.1"/>
    </source>
</evidence>
<protein>
    <recommendedName>
        <fullName evidence="3">Reverse transcriptase zinc-binding domain-containing protein</fullName>
    </recommendedName>
</protein>
<proteinExistence type="predicted"/>
<dbReference type="Proteomes" id="UP000825935">
    <property type="component" value="Chromosome 15"/>
</dbReference>
<accession>A0A8T2T220</accession>
<gene>
    <name evidence="1" type="ORF">KP509_15G013200</name>
</gene>
<sequence length="294" mass="34902">MLGILHLHSHLMARREAFIMPITSSHRPLWAHIFWKCIENAEVNFKGMWKLDVWNKQCYVENSLAALYLNNKGMDSIAKYYDSKWELLSFPLIRKIYAVGAIYGSKWLEMVLFLQQYQMSLSIDASNPWRDWLLAKHTRWWTGKASIYYHSLIAPDSIAHQCNQRWKLRKSVARWKVRFLFMWRIFVGHFTLGAFLSQHGLQGAPCPHCSSYAENMCHIFSLCPCIQRWWNALFIFPIWDVKPTKFDCTFLLCVSTDTASDWVRMRCIVLLLYIILVLRNSRVFCNKLLWFCRL</sequence>
<organism evidence="1 2">
    <name type="scientific">Ceratopteris richardii</name>
    <name type="common">Triangle waterfern</name>
    <dbReference type="NCBI Taxonomy" id="49495"/>
    <lineage>
        <taxon>Eukaryota</taxon>
        <taxon>Viridiplantae</taxon>
        <taxon>Streptophyta</taxon>
        <taxon>Embryophyta</taxon>
        <taxon>Tracheophyta</taxon>
        <taxon>Polypodiopsida</taxon>
        <taxon>Polypodiidae</taxon>
        <taxon>Polypodiales</taxon>
        <taxon>Pteridineae</taxon>
        <taxon>Pteridaceae</taxon>
        <taxon>Parkerioideae</taxon>
        <taxon>Ceratopteris</taxon>
    </lineage>
</organism>
<evidence type="ECO:0000313" key="2">
    <source>
        <dbReference type="Proteomes" id="UP000825935"/>
    </source>
</evidence>